<evidence type="ECO:0000256" key="8">
    <source>
        <dbReference type="ARBA" id="ARBA00022697"/>
    </source>
</evidence>
<dbReference type="EMBL" id="KZ858982">
    <property type="protein sequence ID" value="RDW26255.1"/>
    <property type="molecule type" value="Genomic_DNA"/>
</dbReference>
<evidence type="ECO:0000256" key="6">
    <source>
        <dbReference type="ARBA" id="ARBA00013376"/>
    </source>
</evidence>
<dbReference type="EMBL" id="CP017556">
    <property type="protein sequence ID" value="AOW03409.1"/>
    <property type="molecule type" value="Genomic_DNA"/>
</dbReference>
<dbReference type="GO" id="GO:0009090">
    <property type="term" value="P:homoserine biosynthetic process"/>
    <property type="evidence" value="ECO:0007669"/>
    <property type="project" value="TreeGrafter"/>
</dbReference>
<gene>
    <name evidence="22" type="ORF">B0I71DRAFT_131127</name>
    <name evidence="21" type="ORF">YALI1_D01188g</name>
</gene>
<dbReference type="EC" id="1.1.1.3" evidence="5 14"/>
<dbReference type="VEuPathDB" id="FungiDB:YALI0_D01089g"/>
<evidence type="ECO:0000256" key="15">
    <source>
        <dbReference type="PIRSR" id="PIRSR036497-1"/>
    </source>
</evidence>
<evidence type="ECO:0000256" key="17">
    <source>
        <dbReference type="RuleBase" id="RU000579"/>
    </source>
</evidence>
<dbReference type="AlphaFoldDB" id="A0A1D8NCQ1"/>
<dbReference type="UniPathway" id="UPA00050">
    <property type="reaction ID" value="UER00063"/>
</dbReference>
<evidence type="ECO:0000256" key="1">
    <source>
        <dbReference type="ARBA" id="ARBA00001920"/>
    </source>
</evidence>
<dbReference type="InterPro" id="IPR022697">
    <property type="entry name" value="HDH_short"/>
</dbReference>
<comment type="cofactor">
    <cofactor evidence="1">
        <name>a metal cation</name>
        <dbReference type="ChEBI" id="CHEBI:25213"/>
    </cofactor>
</comment>
<feature type="domain" description="Homoserine dehydrogenase catalytic" evidence="19">
    <location>
        <begin position="150"/>
        <end position="351"/>
    </location>
</feature>
<dbReference type="GeneID" id="2910416"/>
<dbReference type="InterPro" id="IPR036291">
    <property type="entry name" value="NAD(P)-bd_dom_sf"/>
</dbReference>
<dbReference type="InterPro" id="IPR011147">
    <property type="entry name" value="Bifunc_Aspkin/hSer_DH"/>
</dbReference>
<evidence type="ECO:0000256" key="12">
    <source>
        <dbReference type="ARBA" id="ARBA00048841"/>
    </source>
</evidence>
<dbReference type="SUPFAM" id="SSF51735">
    <property type="entry name" value="NAD(P)-binding Rossmann-fold domains"/>
    <property type="match status" value="1"/>
</dbReference>
<dbReference type="PANTHER" id="PTHR43070">
    <property type="match status" value="1"/>
</dbReference>
<dbReference type="PROSITE" id="PS01042">
    <property type="entry name" value="HOMOSER_DHGENASE"/>
    <property type="match status" value="1"/>
</dbReference>
<dbReference type="InterPro" id="IPR005106">
    <property type="entry name" value="Asp/hSer_DH_NAD-bd"/>
</dbReference>
<feature type="binding site" evidence="16">
    <location>
        <begin position="11"/>
        <end position="16"/>
    </location>
    <ligand>
        <name>NADP(+)</name>
        <dbReference type="ChEBI" id="CHEBI:58349"/>
    </ligand>
</feature>
<name>A0A1D8NCQ1_YARLL</name>
<keyword evidence="11 14" id="KW-0486">Methionine biosynthesis</keyword>
<keyword evidence="7 14" id="KW-0028">Amino-acid biosynthesis</keyword>
<feature type="binding site" evidence="16">
    <location>
        <position position="115"/>
    </location>
    <ligand>
        <name>NADPH</name>
        <dbReference type="ChEBI" id="CHEBI:57783"/>
    </ligand>
</feature>
<evidence type="ECO:0000256" key="13">
    <source>
        <dbReference type="ARBA" id="ARBA00059589"/>
    </source>
</evidence>
<evidence type="ECO:0000256" key="9">
    <source>
        <dbReference type="ARBA" id="ARBA00022857"/>
    </source>
</evidence>
<feature type="binding site" evidence="16">
    <location>
        <position position="207"/>
    </location>
    <ligand>
        <name>L-homoserine</name>
        <dbReference type="ChEBI" id="CHEBI:57476"/>
    </ligand>
</feature>
<comment type="similarity">
    <text evidence="4 14 18">Belongs to the homoserine dehydrogenase family.</text>
</comment>
<comment type="function">
    <text evidence="13">Catalyzes the conversion of L-aspartate-beta-semialdehyde (L-Asa) to L-homoserine (L-Hse), the third step in the biosynthesis of amino acids that derive from aspartate (the aspartate family of amino acids), including methioinine and threonine, the latter of which is a precursor to isoleucine; production of homoserine leads to a branch-point in the pathway as it can either be O-phosphorylated for processing to threonine, or O-acylated for processing to methionine.</text>
</comment>
<evidence type="ECO:0000259" key="19">
    <source>
        <dbReference type="Pfam" id="PF00742"/>
    </source>
</evidence>
<evidence type="ECO:0000313" key="22">
    <source>
        <dbReference type="EMBL" id="RDW26255.1"/>
    </source>
</evidence>
<comment type="catalytic activity">
    <reaction evidence="12">
        <text>L-homoserine + NADP(+) = L-aspartate 4-semialdehyde + NADPH + H(+)</text>
        <dbReference type="Rhea" id="RHEA:15761"/>
        <dbReference type="ChEBI" id="CHEBI:15378"/>
        <dbReference type="ChEBI" id="CHEBI:57476"/>
        <dbReference type="ChEBI" id="CHEBI:57783"/>
        <dbReference type="ChEBI" id="CHEBI:58349"/>
        <dbReference type="ChEBI" id="CHEBI:537519"/>
        <dbReference type="EC" id="1.1.1.3"/>
    </reaction>
    <physiologicalReaction direction="right-to-left" evidence="12">
        <dbReference type="Rhea" id="RHEA:15763"/>
    </physiologicalReaction>
</comment>
<dbReference type="SUPFAM" id="SSF55347">
    <property type="entry name" value="Glyceraldehyde-3-phosphate dehydrogenase-like, C-terminal domain"/>
    <property type="match status" value="1"/>
</dbReference>
<dbReference type="GO" id="GO:0009088">
    <property type="term" value="P:threonine biosynthetic process"/>
    <property type="evidence" value="ECO:0007669"/>
    <property type="project" value="UniProtKB-UniPathway"/>
</dbReference>
<comment type="pathway">
    <text evidence="3 17">Amino-acid biosynthesis; L-methionine biosynthesis via de novo pathway; L-homoserine from L-aspartate: step 3/3.</text>
</comment>
<dbReference type="OrthoDB" id="67851at2759"/>
<dbReference type="UniPathway" id="UPA00051">
    <property type="reaction ID" value="UER00465"/>
</dbReference>
<evidence type="ECO:0000256" key="7">
    <source>
        <dbReference type="ARBA" id="ARBA00022605"/>
    </source>
</evidence>
<evidence type="ECO:0000256" key="11">
    <source>
        <dbReference type="ARBA" id="ARBA00023167"/>
    </source>
</evidence>
<dbReference type="Gene3D" id="3.30.360.10">
    <property type="entry name" value="Dihydrodipicolinate Reductase, domain 2"/>
    <property type="match status" value="1"/>
</dbReference>
<feature type="domain" description="Aspartate/homoserine dehydrogenase NAD-binding" evidence="20">
    <location>
        <begin position="11"/>
        <end position="142"/>
    </location>
</feature>
<dbReference type="KEGG" id="yli:2910416"/>
<evidence type="ECO:0000256" key="18">
    <source>
        <dbReference type="RuleBase" id="RU004171"/>
    </source>
</evidence>
<dbReference type="GO" id="GO:0050661">
    <property type="term" value="F:NADP binding"/>
    <property type="evidence" value="ECO:0007669"/>
    <property type="project" value="InterPro"/>
</dbReference>
<dbReference type="OMA" id="IYTRCYS"/>
<evidence type="ECO:0000256" key="5">
    <source>
        <dbReference type="ARBA" id="ARBA00013213"/>
    </source>
</evidence>
<evidence type="ECO:0000256" key="4">
    <source>
        <dbReference type="ARBA" id="ARBA00006753"/>
    </source>
</evidence>
<dbReference type="Pfam" id="PF00742">
    <property type="entry name" value="Homoserine_dh"/>
    <property type="match status" value="1"/>
</dbReference>
<reference evidence="22 24" key="2">
    <citation type="submission" date="2018-07" db="EMBL/GenBank/DDBJ databases">
        <title>Draft Genome Assemblies for Five Robust Yarrowia lipolytica Strains Exhibiting High Lipid Production and Pentose Sugar Utilization and Sugar Alcohol Secretion from Undetoxified Lignocellulosic Biomass Hydrolysates.</title>
        <authorList>
            <consortium name="DOE Joint Genome Institute"/>
            <person name="Walker C."/>
            <person name="Ryu S."/>
            <person name="Na H."/>
            <person name="Zane M."/>
            <person name="LaButti K."/>
            <person name="Lipzen A."/>
            <person name="Haridas S."/>
            <person name="Barry K."/>
            <person name="Grigoriev I.V."/>
            <person name="Quarterman J."/>
            <person name="Slininger P."/>
            <person name="Dien B."/>
            <person name="Trinh C.T."/>
        </authorList>
    </citation>
    <scope>NUCLEOTIDE SEQUENCE [LARGE SCALE GENOMIC DNA]</scope>
    <source>
        <strain evidence="22 24">YB392</strain>
    </source>
</reference>
<evidence type="ECO:0000313" key="23">
    <source>
        <dbReference type="Proteomes" id="UP000182444"/>
    </source>
</evidence>
<evidence type="ECO:0000313" key="21">
    <source>
        <dbReference type="EMBL" id="AOW03409.1"/>
    </source>
</evidence>
<organism evidence="21 23">
    <name type="scientific">Yarrowia lipolytica</name>
    <name type="common">Candida lipolytica</name>
    <dbReference type="NCBI Taxonomy" id="4952"/>
    <lineage>
        <taxon>Eukaryota</taxon>
        <taxon>Fungi</taxon>
        <taxon>Dikarya</taxon>
        <taxon>Ascomycota</taxon>
        <taxon>Saccharomycotina</taxon>
        <taxon>Dipodascomycetes</taxon>
        <taxon>Dipodascales</taxon>
        <taxon>Dipodascales incertae sedis</taxon>
        <taxon>Yarrowia</taxon>
    </lineage>
</organism>
<evidence type="ECO:0000256" key="2">
    <source>
        <dbReference type="ARBA" id="ARBA00005056"/>
    </source>
</evidence>
<dbReference type="GO" id="GO:0009086">
    <property type="term" value="P:methionine biosynthetic process"/>
    <property type="evidence" value="ECO:0007669"/>
    <property type="project" value="UniProtKB-KW"/>
</dbReference>
<dbReference type="eggNOG" id="KOG0455">
    <property type="taxonomic scope" value="Eukaryota"/>
</dbReference>
<feature type="binding site" evidence="16">
    <location>
        <position position="91"/>
    </location>
    <ligand>
        <name>NADPH</name>
        <dbReference type="ChEBI" id="CHEBI:57783"/>
    </ligand>
</feature>
<keyword evidence="10 14" id="KW-0560">Oxidoreductase</keyword>
<accession>A0A1D8NCQ1</accession>
<comment type="pathway">
    <text evidence="2 17">Amino-acid biosynthesis; L-threonine biosynthesis; L-threonine from L-aspartate: step 3/5.</text>
</comment>
<protein>
    <recommendedName>
        <fullName evidence="6 14">Homoserine dehydrogenase</fullName>
        <shortName evidence="14">HDH</shortName>
        <ecNumber evidence="5 14">1.1.1.3</ecNumber>
    </recommendedName>
</protein>
<dbReference type="Pfam" id="PF03447">
    <property type="entry name" value="NAD_binding_3"/>
    <property type="match status" value="1"/>
</dbReference>
<dbReference type="PIRSF" id="PIRSF036497">
    <property type="entry name" value="HDH_short"/>
    <property type="match status" value="1"/>
</dbReference>
<keyword evidence="8 14" id="KW-0791">Threonine biosynthesis</keyword>
<evidence type="ECO:0000259" key="20">
    <source>
        <dbReference type="Pfam" id="PF03447"/>
    </source>
</evidence>
<dbReference type="VEuPathDB" id="FungiDB:YALI1_D01188g"/>
<dbReference type="Proteomes" id="UP000256601">
    <property type="component" value="Unassembled WGS sequence"/>
</dbReference>
<reference evidence="21 23" key="1">
    <citation type="journal article" date="2016" name="PLoS ONE">
        <title>Sequence Assembly of Yarrowia lipolytica Strain W29/CLIB89 Shows Transposable Element Diversity.</title>
        <authorList>
            <person name="Magnan C."/>
            <person name="Yu J."/>
            <person name="Chang I."/>
            <person name="Jahn E."/>
            <person name="Kanomata Y."/>
            <person name="Wu J."/>
            <person name="Zeller M."/>
            <person name="Oakes M."/>
            <person name="Baldi P."/>
            <person name="Sandmeyer S."/>
        </authorList>
    </citation>
    <scope>NUCLEOTIDE SEQUENCE [LARGE SCALE GENOMIC DNA]</scope>
    <source>
        <strain evidence="21">CLIB89</strain>
        <strain evidence="23">CLIB89(W29)</strain>
    </source>
</reference>
<proteinExistence type="inferred from homology"/>
<evidence type="ECO:0000256" key="14">
    <source>
        <dbReference type="PIRNR" id="PIRNR036497"/>
    </source>
</evidence>
<feature type="active site" description="Proton donor" evidence="15">
    <location>
        <position position="222"/>
    </location>
</feature>
<dbReference type="Proteomes" id="UP000182444">
    <property type="component" value="Chromosome 1D"/>
</dbReference>
<evidence type="ECO:0000256" key="3">
    <source>
        <dbReference type="ARBA" id="ARBA00005062"/>
    </source>
</evidence>
<dbReference type="RefSeq" id="XP_502270.1">
    <property type="nucleotide sequence ID" value="XM_502270.1"/>
</dbReference>
<dbReference type="InterPro" id="IPR019811">
    <property type="entry name" value="HDH_CS"/>
</dbReference>
<evidence type="ECO:0000256" key="10">
    <source>
        <dbReference type="ARBA" id="ARBA00023002"/>
    </source>
</evidence>
<evidence type="ECO:0000313" key="24">
    <source>
        <dbReference type="Proteomes" id="UP000256601"/>
    </source>
</evidence>
<dbReference type="FunFam" id="3.30.360.10:FF:000006">
    <property type="entry name" value="Bifunctional aspartokinase/homoserine dehydrogenase"/>
    <property type="match status" value="1"/>
</dbReference>
<dbReference type="PANTHER" id="PTHR43070:SF5">
    <property type="entry name" value="HOMOSERINE DEHYDROGENASE"/>
    <property type="match status" value="1"/>
</dbReference>
<sequence>MSKAVNIAIIGTGLVGKAFINQLAAVKSSIAYNVVLIARSSKTLISKDFKPLSLTNWESELNSSPVGAMSFTEINDFLKKSPLPVILVDNTSNEALANEYPTFVNSGISIATPNKKAFSSDLKTWEAIFGGAEKSGALVYHEATVGAGLPVISTLNDLIATGDEVETVEGIVSGTLSYIFNEFSTLSGSDVKFSDVVTKAKQLGYTEPDPREDLNGLDVARKVTILARLSGFDVESPTAFPVQSLIPKPLETASSADEFLQKLPEYDADLAKLRDEAFAEKKVLRFVGSINKGTGKVEVGIQKYDASHPFASLKGSDNIIAFKTKRYPNPLVIQGAGAGDEVTAAGVLADVFKAAQRLAK</sequence>
<dbReference type="GO" id="GO:0004412">
    <property type="term" value="F:homoserine dehydrogenase activity"/>
    <property type="evidence" value="ECO:0007669"/>
    <property type="project" value="UniProtKB-EC"/>
</dbReference>
<keyword evidence="9 14" id="KW-0521">NADP</keyword>
<dbReference type="Gene3D" id="3.40.50.720">
    <property type="entry name" value="NAD(P)-binding Rossmann-like Domain"/>
    <property type="match status" value="1"/>
</dbReference>
<dbReference type="InterPro" id="IPR001342">
    <property type="entry name" value="HDH_cat"/>
</dbReference>
<evidence type="ECO:0000256" key="16">
    <source>
        <dbReference type="PIRSR" id="PIRSR036497-2"/>
    </source>
</evidence>